<dbReference type="Proteomes" id="UP000186336">
    <property type="component" value="Plasmid pDOK1-4-2"/>
</dbReference>
<sequence>MIAVTLAISLACVAWLARFDPKRRRSFGMRPRTAPVPAWAVWVVLIAPGVGLALQGEAAGFVLWLSAVCVFGWCVVWVPPSAYRRVLRHVRARCCRV</sequence>
<evidence type="ECO:0000313" key="3">
    <source>
        <dbReference type="Proteomes" id="UP000186336"/>
    </source>
</evidence>
<keyword evidence="1" id="KW-0812">Transmembrane</keyword>
<evidence type="ECO:0000256" key="1">
    <source>
        <dbReference type="SAM" id="Phobius"/>
    </source>
</evidence>
<name>A0A1P8N193_9RHOB</name>
<proteinExistence type="predicted"/>
<organism evidence="2 3">
    <name type="scientific">Tateyamaria omphalii</name>
    <dbReference type="NCBI Taxonomy" id="299262"/>
    <lineage>
        <taxon>Bacteria</taxon>
        <taxon>Pseudomonadati</taxon>
        <taxon>Pseudomonadota</taxon>
        <taxon>Alphaproteobacteria</taxon>
        <taxon>Rhodobacterales</taxon>
        <taxon>Roseobacteraceae</taxon>
        <taxon>Tateyamaria</taxon>
    </lineage>
</organism>
<dbReference type="RefSeq" id="WP_076630557.1">
    <property type="nucleotide sequence ID" value="NZ_CP019314.1"/>
</dbReference>
<dbReference type="OrthoDB" id="7867079at2"/>
<feature type="transmembrane region" description="Helical" evidence="1">
    <location>
        <begin position="35"/>
        <end position="54"/>
    </location>
</feature>
<evidence type="ECO:0008006" key="4">
    <source>
        <dbReference type="Google" id="ProtNLM"/>
    </source>
</evidence>
<dbReference type="EMBL" id="CP019314">
    <property type="protein sequence ID" value="APX14090.1"/>
    <property type="molecule type" value="Genomic_DNA"/>
</dbReference>
<evidence type="ECO:0000313" key="2">
    <source>
        <dbReference type="EMBL" id="APX14090.1"/>
    </source>
</evidence>
<gene>
    <name evidence="2" type="ORF">BWR18_19695</name>
</gene>
<protein>
    <recommendedName>
        <fullName evidence="4">DUF3325 domain-containing protein</fullName>
    </recommendedName>
</protein>
<accession>A0A1P8N193</accession>
<geneLocation type="plasmid" evidence="2 3">
    <name>pDOK1-4-2</name>
</geneLocation>
<dbReference type="AlphaFoldDB" id="A0A1P8N193"/>
<keyword evidence="1" id="KW-0472">Membrane</keyword>
<dbReference type="KEGG" id="tom:BWR18_19695"/>
<reference evidence="2 3" key="1">
    <citation type="submission" date="2017-01" db="EMBL/GenBank/DDBJ databases">
        <title>Complete genome of Tateyamaria omphalii DOK1-4 isolated from seawater in Dokdo.</title>
        <authorList>
            <person name="Kim J.H."/>
            <person name="Chi W.-J."/>
        </authorList>
    </citation>
    <scope>NUCLEOTIDE SEQUENCE [LARGE SCALE GENOMIC DNA]</scope>
    <source>
        <strain evidence="2 3">DOK1-4</strain>
        <plasmid evidence="2 3">pDOK1-4-2</plasmid>
    </source>
</reference>
<keyword evidence="2" id="KW-0614">Plasmid</keyword>
<feature type="transmembrane region" description="Helical" evidence="1">
    <location>
        <begin position="61"/>
        <end position="78"/>
    </location>
</feature>
<keyword evidence="1" id="KW-1133">Transmembrane helix</keyword>
<keyword evidence="3" id="KW-1185">Reference proteome</keyword>